<gene>
    <name evidence="2" type="primary">jg10296</name>
    <name evidence="2" type="ORF">PAEG_LOCUS24504</name>
</gene>
<evidence type="ECO:0000313" key="2">
    <source>
        <dbReference type="EMBL" id="CAH2264123.1"/>
    </source>
</evidence>
<organism evidence="2 3">
    <name type="scientific">Pararge aegeria aegeria</name>
    <dbReference type="NCBI Taxonomy" id="348720"/>
    <lineage>
        <taxon>Eukaryota</taxon>
        <taxon>Metazoa</taxon>
        <taxon>Ecdysozoa</taxon>
        <taxon>Arthropoda</taxon>
        <taxon>Hexapoda</taxon>
        <taxon>Insecta</taxon>
        <taxon>Pterygota</taxon>
        <taxon>Neoptera</taxon>
        <taxon>Endopterygota</taxon>
        <taxon>Lepidoptera</taxon>
        <taxon>Glossata</taxon>
        <taxon>Ditrysia</taxon>
        <taxon>Papilionoidea</taxon>
        <taxon>Nymphalidae</taxon>
        <taxon>Satyrinae</taxon>
        <taxon>Satyrini</taxon>
        <taxon>Parargina</taxon>
        <taxon>Pararge</taxon>
    </lineage>
</organism>
<dbReference type="InterPro" id="IPR057570">
    <property type="entry name" value="NOL9_C"/>
</dbReference>
<keyword evidence="3" id="KW-1185">Reference proteome</keyword>
<proteinExistence type="predicted"/>
<reference evidence="2" key="1">
    <citation type="submission" date="2022-03" db="EMBL/GenBank/DDBJ databases">
        <authorList>
            <person name="Lindestad O."/>
        </authorList>
    </citation>
    <scope>NUCLEOTIDE SEQUENCE</scope>
</reference>
<dbReference type="Pfam" id="PF25467">
    <property type="entry name" value="NOL9_C"/>
    <property type="match status" value="1"/>
</dbReference>
<accession>A0A8S4SHW9</accession>
<dbReference type="EMBL" id="CAKXAJ010026243">
    <property type="protein sequence ID" value="CAH2264123.1"/>
    <property type="molecule type" value="Genomic_DNA"/>
</dbReference>
<protein>
    <submittedName>
        <fullName evidence="2">Jg10296 protein</fullName>
    </submittedName>
</protein>
<dbReference type="Proteomes" id="UP000838756">
    <property type="component" value="Unassembled WGS sequence"/>
</dbReference>
<dbReference type="OrthoDB" id="2405412at2759"/>
<dbReference type="AlphaFoldDB" id="A0A8S4SHW9"/>
<evidence type="ECO:0000313" key="3">
    <source>
        <dbReference type="Proteomes" id="UP000838756"/>
    </source>
</evidence>
<feature type="domain" description="NOL9 C-terminal" evidence="1">
    <location>
        <begin position="40"/>
        <end position="128"/>
    </location>
</feature>
<comment type="caution">
    <text evidence="2">The sequence shown here is derived from an EMBL/GenBank/DDBJ whole genome shotgun (WGS) entry which is preliminary data.</text>
</comment>
<name>A0A8S4SHW9_9NEOP</name>
<sequence length="181" mass="20421">MTKSILQTAYDYSVIKEILDITSRSFHNKDFTGSDYSESPSLRVCLKDLRIATNVVVKKEHIMKVLNGKLVALCQHASDTALFTLTDKPLVCRGHGLIRGVDWDKEMLYMITPVPSDELGSVDTLVYADWAPELLWHESQLPLGTVLPYRTSTENKQLMSTPRRRFNNPLQLLKMAGGVPN</sequence>
<evidence type="ECO:0000259" key="1">
    <source>
        <dbReference type="Pfam" id="PF25467"/>
    </source>
</evidence>